<proteinExistence type="predicted"/>
<accession>A0ABS0AI68</accession>
<evidence type="ECO:0000313" key="2">
    <source>
        <dbReference type="EMBL" id="MBF5053819.1"/>
    </source>
</evidence>
<dbReference type="InterPro" id="IPR011743">
    <property type="entry name" value="Caa3_sub_IV"/>
</dbReference>
<sequence length="93" mass="10185">MSDDNETRVRHRFVGLYVLLLGLLGANMAGTLIDAGGLAIPIRLSVAAVMVVVIATSFMRLRQSSALVQVVAVMSLLWIMFLFVLTFADFLTR</sequence>
<evidence type="ECO:0000313" key="3">
    <source>
        <dbReference type="Proteomes" id="UP000644441"/>
    </source>
</evidence>
<feature type="transmembrane region" description="Helical" evidence="1">
    <location>
        <begin position="39"/>
        <end position="59"/>
    </location>
</feature>
<name>A0ABS0AI68_9GAMM</name>
<keyword evidence="1" id="KW-0472">Membrane</keyword>
<reference evidence="2 3" key="1">
    <citation type="submission" date="2012-09" db="EMBL/GenBank/DDBJ databases">
        <title>Genome Sequence of alkane-degrading Bacterium Alcanivorax venustensis ISO4.</title>
        <authorList>
            <person name="Lai Q."/>
            <person name="Shao Z."/>
        </authorList>
    </citation>
    <scope>NUCLEOTIDE SEQUENCE [LARGE SCALE GENOMIC DNA]</scope>
    <source>
        <strain evidence="2 3">ISO4</strain>
    </source>
</reference>
<keyword evidence="1" id="KW-1133">Transmembrane helix</keyword>
<dbReference type="EMBL" id="ARXR01000023">
    <property type="protein sequence ID" value="MBF5053819.1"/>
    <property type="molecule type" value="Genomic_DNA"/>
</dbReference>
<feature type="transmembrane region" description="Helical" evidence="1">
    <location>
        <begin position="66"/>
        <end position="88"/>
    </location>
</feature>
<feature type="transmembrane region" description="Helical" evidence="1">
    <location>
        <begin position="12"/>
        <end position="33"/>
    </location>
</feature>
<dbReference type="NCBIfam" id="TIGR02229">
    <property type="entry name" value="caa3_sub_IV"/>
    <property type="match status" value="1"/>
</dbReference>
<evidence type="ECO:0000256" key="1">
    <source>
        <dbReference type="SAM" id="Phobius"/>
    </source>
</evidence>
<gene>
    <name evidence="2" type="ORF">ISO4_02421</name>
</gene>
<keyword evidence="1" id="KW-0812">Transmembrane</keyword>
<dbReference type="GeneID" id="99767094"/>
<organism evidence="2 3">
    <name type="scientific">Alloalcanivorax venustensis ISO4</name>
    <dbReference type="NCBI Taxonomy" id="1177184"/>
    <lineage>
        <taxon>Bacteria</taxon>
        <taxon>Pseudomonadati</taxon>
        <taxon>Pseudomonadota</taxon>
        <taxon>Gammaproteobacteria</taxon>
        <taxon>Oceanospirillales</taxon>
        <taxon>Alcanivoracaceae</taxon>
        <taxon>Alloalcanivorax</taxon>
    </lineage>
</organism>
<comment type="caution">
    <text evidence="2">The sequence shown here is derived from an EMBL/GenBank/DDBJ whole genome shotgun (WGS) entry which is preliminary data.</text>
</comment>
<keyword evidence="3" id="KW-1185">Reference proteome</keyword>
<dbReference type="Proteomes" id="UP000644441">
    <property type="component" value="Unassembled WGS sequence"/>
</dbReference>
<protein>
    <recommendedName>
        <fullName evidence="4">Caa(3)-type oxidase subunit IV</fullName>
    </recommendedName>
</protein>
<dbReference type="RefSeq" id="WP_142948874.1">
    <property type="nucleotide sequence ID" value="NZ_ARXR01000023.1"/>
</dbReference>
<evidence type="ECO:0008006" key="4">
    <source>
        <dbReference type="Google" id="ProtNLM"/>
    </source>
</evidence>